<reference evidence="1 2" key="1">
    <citation type="submission" date="2021-06" db="EMBL/GenBank/DDBJ databases">
        <title>Caerostris extrusa draft genome.</title>
        <authorList>
            <person name="Kono N."/>
            <person name="Arakawa K."/>
        </authorList>
    </citation>
    <scope>NUCLEOTIDE SEQUENCE [LARGE SCALE GENOMIC DNA]</scope>
</reference>
<dbReference type="EMBL" id="BPLR01017813">
    <property type="protein sequence ID" value="GIY94684.1"/>
    <property type="molecule type" value="Genomic_DNA"/>
</dbReference>
<protein>
    <submittedName>
        <fullName evidence="1">Uncharacterized protein</fullName>
    </submittedName>
</protein>
<name>A0AAV4XLL6_CAEEX</name>
<sequence length="120" mass="13502">MHFIANSTQAPKIDISPNFETHEVLRCLERNIFGKTRFLGIEPAGVLSARNRQTIRRPNASYRARPAAIQLSRAKRFFALAPRTHRMLLVDRKGAGEGIVFLGGRDLICSENRSSRLVVT</sequence>
<proteinExistence type="predicted"/>
<organism evidence="1 2">
    <name type="scientific">Caerostris extrusa</name>
    <name type="common">Bark spider</name>
    <name type="synonym">Caerostris bankana</name>
    <dbReference type="NCBI Taxonomy" id="172846"/>
    <lineage>
        <taxon>Eukaryota</taxon>
        <taxon>Metazoa</taxon>
        <taxon>Ecdysozoa</taxon>
        <taxon>Arthropoda</taxon>
        <taxon>Chelicerata</taxon>
        <taxon>Arachnida</taxon>
        <taxon>Araneae</taxon>
        <taxon>Araneomorphae</taxon>
        <taxon>Entelegynae</taxon>
        <taxon>Araneoidea</taxon>
        <taxon>Araneidae</taxon>
        <taxon>Caerostris</taxon>
    </lineage>
</organism>
<evidence type="ECO:0000313" key="2">
    <source>
        <dbReference type="Proteomes" id="UP001054945"/>
    </source>
</evidence>
<keyword evidence="2" id="KW-1185">Reference proteome</keyword>
<dbReference type="Proteomes" id="UP001054945">
    <property type="component" value="Unassembled WGS sequence"/>
</dbReference>
<comment type="caution">
    <text evidence="1">The sequence shown here is derived from an EMBL/GenBank/DDBJ whole genome shotgun (WGS) entry which is preliminary data.</text>
</comment>
<gene>
    <name evidence="1" type="ORF">CEXT_257811</name>
</gene>
<dbReference type="AlphaFoldDB" id="A0AAV4XLL6"/>
<accession>A0AAV4XLL6</accession>
<evidence type="ECO:0000313" key="1">
    <source>
        <dbReference type="EMBL" id="GIY94684.1"/>
    </source>
</evidence>